<dbReference type="Gramene" id="mRNA:HanXRQr2_Chr05g0220971">
    <property type="protein sequence ID" value="CDS:HanXRQr2_Chr05g0220971.1"/>
    <property type="gene ID" value="HanXRQr2_Chr05g0220971"/>
</dbReference>
<evidence type="ECO:0000313" key="3">
    <source>
        <dbReference type="EMBL" id="OTG26344.1"/>
    </source>
</evidence>
<evidence type="ECO:0000256" key="1">
    <source>
        <dbReference type="SAM" id="MobiDB-lite"/>
    </source>
</evidence>
<keyword evidence="4" id="KW-1185">Reference proteome</keyword>
<gene>
    <name evidence="3" type="ORF">HannXRQ_Chr05g0157601</name>
    <name evidence="2" type="ORF">HanXRQr2_Chr05g0220971</name>
</gene>
<proteinExistence type="predicted"/>
<evidence type="ECO:0000313" key="2">
    <source>
        <dbReference type="EMBL" id="KAF5806399.1"/>
    </source>
</evidence>
<reference evidence="2 4" key="1">
    <citation type="journal article" date="2017" name="Nature">
        <title>The sunflower genome provides insights into oil metabolism, flowering and Asterid evolution.</title>
        <authorList>
            <person name="Badouin H."/>
            <person name="Gouzy J."/>
            <person name="Grassa C.J."/>
            <person name="Murat F."/>
            <person name="Staton S.E."/>
            <person name="Cottret L."/>
            <person name="Lelandais-Briere C."/>
            <person name="Owens G.L."/>
            <person name="Carrere S."/>
            <person name="Mayjonade B."/>
            <person name="Legrand L."/>
            <person name="Gill N."/>
            <person name="Kane N.C."/>
            <person name="Bowers J.E."/>
            <person name="Hubner S."/>
            <person name="Bellec A."/>
            <person name="Berard A."/>
            <person name="Berges H."/>
            <person name="Blanchet N."/>
            <person name="Boniface M.C."/>
            <person name="Brunel D."/>
            <person name="Catrice O."/>
            <person name="Chaidir N."/>
            <person name="Claudel C."/>
            <person name="Donnadieu C."/>
            <person name="Faraut T."/>
            <person name="Fievet G."/>
            <person name="Helmstetter N."/>
            <person name="King M."/>
            <person name="Knapp S.J."/>
            <person name="Lai Z."/>
            <person name="Le Paslier M.C."/>
            <person name="Lippi Y."/>
            <person name="Lorenzon L."/>
            <person name="Mandel J.R."/>
            <person name="Marage G."/>
            <person name="Marchand G."/>
            <person name="Marquand E."/>
            <person name="Bret-Mestries E."/>
            <person name="Morien E."/>
            <person name="Nambeesan S."/>
            <person name="Nguyen T."/>
            <person name="Pegot-Espagnet P."/>
            <person name="Pouilly N."/>
            <person name="Raftis F."/>
            <person name="Sallet E."/>
            <person name="Schiex T."/>
            <person name="Thomas J."/>
            <person name="Vandecasteele C."/>
            <person name="Vares D."/>
            <person name="Vear F."/>
            <person name="Vautrin S."/>
            <person name="Crespi M."/>
            <person name="Mangin B."/>
            <person name="Burke J.M."/>
            <person name="Salse J."/>
            <person name="Munos S."/>
            <person name="Vincourt P."/>
            <person name="Rieseberg L.H."/>
            <person name="Langlade N.B."/>
        </authorList>
    </citation>
    <scope>NUCLEOTIDE SEQUENCE [LARGE SCALE GENOMIC DNA]</scope>
    <source>
        <strain evidence="4">cv. SF193</strain>
        <tissue evidence="2">Leaves</tissue>
    </source>
</reference>
<dbReference type="AlphaFoldDB" id="A0A251UTB9"/>
<accession>A0A251UTB9</accession>
<dbReference type="Proteomes" id="UP000215914">
    <property type="component" value="Chromosome 5"/>
</dbReference>
<protein>
    <submittedName>
        <fullName evidence="3">Uncharacterized protein</fullName>
    </submittedName>
</protein>
<evidence type="ECO:0000313" key="4">
    <source>
        <dbReference type="Proteomes" id="UP000215914"/>
    </source>
</evidence>
<sequence>MLITLTSAPFSPKKSTTSHHLFYHQRLPQYQPPLNNRRPPFPITTNIVDGCRPPPSAPPITSIRPTPIAD</sequence>
<reference evidence="2" key="3">
    <citation type="submission" date="2020-06" db="EMBL/GenBank/DDBJ databases">
        <title>Helianthus annuus Genome sequencing and assembly Release 2.</title>
        <authorList>
            <person name="Gouzy J."/>
            <person name="Langlade N."/>
            <person name="Munos S."/>
        </authorList>
    </citation>
    <scope>NUCLEOTIDE SEQUENCE</scope>
    <source>
        <tissue evidence="2">Leaves</tissue>
    </source>
</reference>
<organism evidence="3 4">
    <name type="scientific">Helianthus annuus</name>
    <name type="common">Common sunflower</name>
    <dbReference type="NCBI Taxonomy" id="4232"/>
    <lineage>
        <taxon>Eukaryota</taxon>
        <taxon>Viridiplantae</taxon>
        <taxon>Streptophyta</taxon>
        <taxon>Embryophyta</taxon>
        <taxon>Tracheophyta</taxon>
        <taxon>Spermatophyta</taxon>
        <taxon>Magnoliopsida</taxon>
        <taxon>eudicotyledons</taxon>
        <taxon>Gunneridae</taxon>
        <taxon>Pentapetalae</taxon>
        <taxon>asterids</taxon>
        <taxon>campanulids</taxon>
        <taxon>Asterales</taxon>
        <taxon>Asteraceae</taxon>
        <taxon>Asteroideae</taxon>
        <taxon>Heliantheae alliance</taxon>
        <taxon>Heliantheae</taxon>
        <taxon>Helianthus</taxon>
    </lineage>
</organism>
<feature type="region of interest" description="Disordered" evidence="1">
    <location>
        <begin position="29"/>
        <end position="70"/>
    </location>
</feature>
<name>A0A251UTB9_HELAN</name>
<dbReference type="EMBL" id="CM007894">
    <property type="protein sequence ID" value="OTG26344.1"/>
    <property type="molecule type" value="Genomic_DNA"/>
</dbReference>
<dbReference type="EMBL" id="MNCJ02000320">
    <property type="protein sequence ID" value="KAF5806399.1"/>
    <property type="molecule type" value="Genomic_DNA"/>
</dbReference>
<dbReference type="InParanoid" id="A0A251UTB9"/>
<reference evidence="3" key="2">
    <citation type="submission" date="2017-02" db="EMBL/GenBank/DDBJ databases">
        <title>Sunflower complete genome.</title>
        <authorList>
            <person name="Langlade N."/>
            <person name="Munos S."/>
        </authorList>
    </citation>
    <scope>NUCLEOTIDE SEQUENCE [LARGE SCALE GENOMIC DNA]</scope>
    <source>
        <tissue evidence="3">Leaves</tissue>
    </source>
</reference>